<evidence type="ECO:0000313" key="2">
    <source>
        <dbReference type="Proteomes" id="UP000027135"/>
    </source>
</evidence>
<dbReference type="InParanoid" id="A0A067QQ04"/>
<dbReference type="EMBL" id="KK853071">
    <property type="protein sequence ID" value="KDR11792.1"/>
    <property type="molecule type" value="Genomic_DNA"/>
</dbReference>
<protein>
    <submittedName>
        <fullName evidence="1">Uncharacterized protein</fullName>
    </submittedName>
</protein>
<organism evidence="1 2">
    <name type="scientific">Zootermopsis nevadensis</name>
    <name type="common">Dampwood termite</name>
    <dbReference type="NCBI Taxonomy" id="136037"/>
    <lineage>
        <taxon>Eukaryota</taxon>
        <taxon>Metazoa</taxon>
        <taxon>Ecdysozoa</taxon>
        <taxon>Arthropoda</taxon>
        <taxon>Hexapoda</taxon>
        <taxon>Insecta</taxon>
        <taxon>Pterygota</taxon>
        <taxon>Neoptera</taxon>
        <taxon>Polyneoptera</taxon>
        <taxon>Dictyoptera</taxon>
        <taxon>Blattodea</taxon>
        <taxon>Blattoidea</taxon>
        <taxon>Termitoidae</taxon>
        <taxon>Termopsidae</taxon>
        <taxon>Zootermopsis</taxon>
    </lineage>
</organism>
<accession>A0A067QQ04</accession>
<reference evidence="1 2" key="1">
    <citation type="journal article" date="2014" name="Nat. Commun.">
        <title>Molecular traces of alternative social organization in a termite genome.</title>
        <authorList>
            <person name="Terrapon N."/>
            <person name="Li C."/>
            <person name="Robertson H.M."/>
            <person name="Ji L."/>
            <person name="Meng X."/>
            <person name="Booth W."/>
            <person name="Chen Z."/>
            <person name="Childers C.P."/>
            <person name="Glastad K.M."/>
            <person name="Gokhale K."/>
            <person name="Gowin J."/>
            <person name="Gronenberg W."/>
            <person name="Hermansen R.A."/>
            <person name="Hu H."/>
            <person name="Hunt B.G."/>
            <person name="Huylmans A.K."/>
            <person name="Khalil S.M."/>
            <person name="Mitchell R.D."/>
            <person name="Munoz-Torres M.C."/>
            <person name="Mustard J.A."/>
            <person name="Pan H."/>
            <person name="Reese J.T."/>
            <person name="Scharf M.E."/>
            <person name="Sun F."/>
            <person name="Vogel H."/>
            <person name="Xiao J."/>
            <person name="Yang W."/>
            <person name="Yang Z."/>
            <person name="Yang Z."/>
            <person name="Zhou J."/>
            <person name="Zhu J."/>
            <person name="Brent C.S."/>
            <person name="Elsik C.G."/>
            <person name="Goodisman M.A."/>
            <person name="Liberles D.A."/>
            <person name="Roe R.M."/>
            <person name="Vargo E.L."/>
            <person name="Vilcinskas A."/>
            <person name="Wang J."/>
            <person name="Bornberg-Bauer E."/>
            <person name="Korb J."/>
            <person name="Zhang G."/>
            <person name="Liebig J."/>
        </authorList>
    </citation>
    <scope>NUCLEOTIDE SEQUENCE [LARGE SCALE GENOMIC DNA]</scope>
    <source>
        <tissue evidence="1">Whole organism</tissue>
    </source>
</reference>
<sequence length="100" mass="11294">MSYYLDSEASCLHFFNGRNTSTTGGCTTDNSMNDDGPAHFILTVMQFMKSHYPGRWIRRNGPVYWPPLSPDITSADFFLGSHELEKSQHARRILEFGSSG</sequence>
<keyword evidence="2" id="KW-1185">Reference proteome</keyword>
<evidence type="ECO:0000313" key="1">
    <source>
        <dbReference type="EMBL" id="KDR11792.1"/>
    </source>
</evidence>
<dbReference type="Proteomes" id="UP000027135">
    <property type="component" value="Unassembled WGS sequence"/>
</dbReference>
<name>A0A067QQ04_ZOONE</name>
<proteinExistence type="predicted"/>
<dbReference type="AlphaFoldDB" id="A0A067QQ04"/>
<gene>
    <name evidence="1" type="ORF">L798_14171</name>
</gene>